<dbReference type="AlphaFoldDB" id="A0A3A4NG90"/>
<dbReference type="EMBL" id="QZKU01000145">
    <property type="protein sequence ID" value="RJP14004.1"/>
    <property type="molecule type" value="Genomic_DNA"/>
</dbReference>
<dbReference type="PANTHER" id="PTHR43471:SF10">
    <property type="entry name" value="SLL1107 PROTEIN"/>
    <property type="match status" value="1"/>
</dbReference>
<reference evidence="2 3" key="1">
    <citation type="journal article" date="2017" name="ISME J.">
        <title>Energy and carbon metabolisms in a deep terrestrial subsurface fluid microbial community.</title>
        <authorList>
            <person name="Momper L."/>
            <person name="Jungbluth S.P."/>
            <person name="Lee M.D."/>
            <person name="Amend J.P."/>
        </authorList>
    </citation>
    <scope>NUCLEOTIDE SEQUENCE [LARGE SCALE GENOMIC DNA]</scope>
    <source>
        <strain evidence="2">SURF_5</strain>
    </source>
</reference>
<organism evidence="2 3">
    <name type="scientific">Abyssobacteria bacterium (strain SURF_5)</name>
    <dbReference type="NCBI Taxonomy" id="2093360"/>
    <lineage>
        <taxon>Bacteria</taxon>
        <taxon>Pseudomonadati</taxon>
        <taxon>Candidatus Hydrogenedentota</taxon>
        <taxon>Candidatus Abyssobacteria</taxon>
    </lineage>
</organism>
<dbReference type="Proteomes" id="UP000265882">
    <property type="component" value="Unassembled WGS sequence"/>
</dbReference>
<feature type="transmembrane region" description="Helical" evidence="1">
    <location>
        <begin position="52"/>
        <end position="73"/>
    </location>
</feature>
<keyword evidence="1" id="KW-0472">Membrane</keyword>
<feature type="transmembrane region" description="Helical" evidence="1">
    <location>
        <begin position="206"/>
        <end position="223"/>
    </location>
</feature>
<keyword evidence="1" id="KW-0812">Transmembrane</keyword>
<evidence type="ECO:0000313" key="2">
    <source>
        <dbReference type="EMBL" id="RJP14004.1"/>
    </source>
</evidence>
<dbReference type="Pfam" id="PF12679">
    <property type="entry name" value="ABC2_membrane_2"/>
    <property type="match status" value="1"/>
</dbReference>
<sequence length="265" mass="29496">MNSLVIGMNAYRESIRRKTLIAFLLFAMLVIGSSTFLTVLSPGEEIKMVKDVCLSCISFFGMLIAVFSAGALLPGETDNRTIHTILSKPLKRVTYLAGKYLGAQFTILLNIGLMAVLFLVLLYLQSRRYVDETAPSFSVTALVASKAMLLVYFELLVLSALAFAVSTMSTSATLPVIGGIFIYIVGHSVNYLKNLSEHASSEMMSFIIRQFYLILPNFSNFYLRNQLIHNDPYVPQGIAKLFVYALLYAGFGMLIAYILFRKKDV</sequence>
<proteinExistence type="predicted"/>
<feature type="transmembrane region" description="Helical" evidence="1">
    <location>
        <begin position="243"/>
        <end position="260"/>
    </location>
</feature>
<feature type="transmembrane region" description="Helical" evidence="1">
    <location>
        <begin position="100"/>
        <end position="124"/>
    </location>
</feature>
<protein>
    <recommendedName>
        <fullName evidence="4">ABC transporter permease</fullName>
    </recommendedName>
</protein>
<gene>
    <name evidence="2" type="ORF">C4520_21880</name>
</gene>
<dbReference type="GO" id="GO:0140359">
    <property type="term" value="F:ABC-type transporter activity"/>
    <property type="evidence" value="ECO:0007669"/>
    <property type="project" value="InterPro"/>
</dbReference>
<name>A0A3A4NG90_ABYX5</name>
<feature type="transmembrane region" description="Helical" evidence="1">
    <location>
        <begin position="136"/>
        <end position="155"/>
    </location>
</feature>
<accession>A0A3A4NG90</accession>
<dbReference type="GO" id="GO:0005886">
    <property type="term" value="C:plasma membrane"/>
    <property type="evidence" value="ECO:0007669"/>
    <property type="project" value="UniProtKB-SubCell"/>
</dbReference>
<dbReference type="PANTHER" id="PTHR43471">
    <property type="entry name" value="ABC TRANSPORTER PERMEASE"/>
    <property type="match status" value="1"/>
</dbReference>
<evidence type="ECO:0000313" key="3">
    <source>
        <dbReference type="Proteomes" id="UP000265882"/>
    </source>
</evidence>
<feature type="transmembrane region" description="Helical" evidence="1">
    <location>
        <begin position="20"/>
        <end position="40"/>
    </location>
</feature>
<feature type="transmembrane region" description="Helical" evidence="1">
    <location>
        <begin position="161"/>
        <end position="185"/>
    </location>
</feature>
<evidence type="ECO:0000256" key="1">
    <source>
        <dbReference type="SAM" id="Phobius"/>
    </source>
</evidence>
<comment type="caution">
    <text evidence="2">The sequence shown here is derived from an EMBL/GenBank/DDBJ whole genome shotgun (WGS) entry which is preliminary data.</text>
</comment>
<evidence type="ECO:0008006" key="4">
    <source>
        <dbReference type="Google" id="ProtNLM"/>
    </source>
</evidence>
<keyword evidence="1" id="KW-1133">Transmembrane helix</keyword>